<evidence type="ECO:0000256" key="1">
    <source>
        <dbReference type="SAM" id="Phobius"/>
    </source>
</evidence>
<dbReference type="Proteomes" id="UP001556367">
    <property type="component" value="Unassembled WGS sequence"/>
</dbReference>
<feature type="signal peptide" evidence="2">
    <location>
        <begin position="1"/>
        <end position="19"/>
    </location>
</feature>
<keyword evidence="2" id="KW-0732">Signal</keyword>
<keyword evidence="1" id="KW-0812">Transmembrane</keyword>
<protein>
    <submittedName>
        <fullName evidence="3">Uncharacterized protein</fullName>
    </submittedName>
</protein>
<proteinExistence type="predicted"/>
<organism evidence="3 4">
    <name type="scientific">Hohenbuehelia grisea</name>
    <dbReference type="NCBI Taxonomy" id="104357"/>
    <lineage>
        <taxon>Eukaryota</taxon>
        <taxon>Fungi</taxon>
        <taxon>Dikarya</taxon>
        <taxon>Basidiomycota</taxon>
        <taxon>Agaricomycotina</taxon>
        <taxon>Agaricomycetes</taxon>
        <taxon>Agaricomycetidae</taxon>
        <taxon>Agaricales</taxon>
        <taxon>Pleurotineae</taxon>
        <taxon>Pleurotaceae</taxon>
        <taxon>Hohenbuehelia</taxon>
    </lineage>
</organism>
<comment type="caution">
    <text evidence="3">The sequence shown here is derived from an EMBL/GenBank/DDBJ whole genome shotgun (WGS) entry which is preliminary data.</text>
</comment>
<reference evidence="4" key="1">
    <citation type="submission" date="2024-06" db="EMBL/GenBank/DDBJ databases">
        <title>Multi-omics analyses provide insights into the biosynthesis of the anticancer antibiotic pleurotin in Hohenbuehelia grisea.</title>
        <authorList>
            <person name="Weaver J.A."/>
            <person name="Alberti F."/>
        </authorList>
    </citation>
    <scope>NUCLEOTIDE SEQUENCE [LARGE SCALE GENOMIC DNA]</scope>
    <source>
        <strain evidence="4">T-177</strain>
    </source>
</reference>
<keyword evidence="4" id="KW-1185">Reference proteome</keyword>
<evidence type="ECO:0000313" key="3">
    <source>
        <dbReference type="EMBL" id="KAL0958261.1"/>
    </source>
</evidence>
<feature type="transmembrane region" description="Helical" evidence="1">
    <location>
        <begin position="50"/>
        <end position="74"/>
    </location>
</feature>
<dbReference type="EMBL" id="JASNQZ010000004">
    <property type="protein sequence ID" value="KAL0958261.1"/>
    <property type="molecule type" value="Genomic_DNA"/>
</dbReference>
<evidence type="ECO:0000256" key="2">
    <source>
        <dbReference type="SAM" id="SignalP"/>
    </source>
</evidence>
<accession>A0ABR3JR57</accession>
<evidence type="ECO:0000313" key="4">
    <source>
        <dbReference type="Proteomes" id="UP001556367"/>
    </source>
</evidence>
<feature type="chain" id="PRO_5046343673" evidence="2">
    <location>
        <begin position="20"/>
        <end position="189"/>
    </location>
</feature>
<feature type="transmembrane region" description="Helical" evidence="1">
    <location>
        <begin position="106"/>
        <end position="125"/>
    </location>
</feature>
<sequence>MAFTALVWLASAVTSIAVAVLETSQAVVIPRFPGLPIPGCLATVPPNAHLSLIPTIVASVSTLIYFLLTFYKFLQVVRTHGLSKYQNLKGFKKLAPTIHLFFRDSALYLMLALVINALNMVFFIALRHRALEQMSNAWLMAAYAIISSRMVLNLSDANYGNQSFQQTEASALEFASGSRNAQSIFDDYL</sequence>
<keyword evidence="1" id="KW-0472">Membrane</keyword>
<name>A0ABR3JR57_9AGAR</name>
<gene>
    <name evidence="3" type="ORF">HGRIS_000414</name>
</gene>
<keyword evidence="1" id="KW-1133">Transmembrane helix</keyword>